<dbReference type="Pfam" id="PF13180">
    <property type="entry name" value="PDZ_2"/>
    <property type="match status" value="1"/>
</dbReference>
<evidence type="ECO:0000256" key="2">
    <source>
        <dbReference type="ARBA" id="ARBA00022801"/>
    </source>
</evidence>
<dbReference type="InterPro" id="IPR001940">
    <property type="entry name" value="Peptidase_S1C"/>
</dbReference>
<gene>
    <name evidence="5" type="ORF">SAMN04488694_10956</name>
    <name evidence="4" type="ORF">SAMN05192552_100783</name>
</gene>
<dbReference type="RefSeq" id="WP_092932772.1">
    <property type="nucleotide sequence ID" value="NZ_FMZP01000007.1"/>
</dbReference>
<evidence type="ECO:0000313" key="7">
    <source>
        <dbReference type="Proteomes" id="UP000324021"/>
    </source>
</evidence>
<evidence type="ECO:0000256" key="1">
    <source>
        <dbReference type="ARBA" id="ARBA00022670"/>
    </source>
</evidence>
<dbReference type="Pfam" id="PF13365">
    <property type="entry name" value="Trypsin_2"/>
    <property type="match status" value="1"/>
</dbReference>
<evidence type="ECO:0000259" key="3">
    <source>
        <dbReference type="Pfam" id="PF13180"/>
    </source>
</evidence>
<protein>
    <submittedName>
        <fullName evidence="4">Serine protease, S1-C subfamily, contains C-terminal PDZ domain</fullName>
    </submittedName>
</protein>
<reference evidence="6 7" key="1">
    <citation type="submission" date="2016-10" db="EMBL/GenBank/DDBJ databases">
        <authorList>
            <person name="Varghese N."/>
            <person name="Submissions S."/>
        </authorList>
    </citation>
    <scope>NUCLEOTIDE SEQUENCE [LARGE SCALE GENOMIC DNA]</scope>
    <source>
        <strain evidence="4 7">CDM_1</strain>
        <strain evidence="6">CDM_6</strain>
    </source>
</reference>
<dbReference type="PROSITE" id="PS51318">
    <property type="entry name" value="TAT"/>
    <property type="match status" value="1"/>
</dbReference>
<dbReference type="InterPro" id="IPR009003">
    <property type="entry name" value="Peptidase_S1_PA"/>
</dbReference>
<dbReference type="InterPro" id="IPR051201">
    <property type="entry name" value="Chloro_Bact_Ser_Proteases"/>
</dbReference>
<keyword evidence="1 4" id="KW-0645">Protease</keyword>
<reference evidence="5" key="2">
    <citation type="submission" date="2016-10" db="EMBL/GenBank/DDBJ databases">
        <authorList>
            <person name="de Groot N.N."/>
        </authorList>
    </citation>
    <scope>NUCLEOTIDE SEQUENCE [LARGE SCALE GENOMIC DNA]</scope>
    <source>
        <strain evidence="5">CDM_6</strain>
    </source>
</reference>
<dbReference type="InterPro" id="IPR006311">
    <property type="entry name" value="TAT_signal"/>
</dbReference>
<keyword evidence="2" id="KW-0378">Hydrolase</keyword>
<keyword evidence="6" id="KW-1185">Reference proteome</keyword>
<sequence length="369" mass="38680">MSDHRLDRRSFLGAAGAGLAGVVAGCAEPRAENSIEGDSSATIDRGDLADGSAFTDIYNAVIESVTQVRVFGVENPTTGAEGRGQGSGFLYDDRHVVTNDHVIANGEAADLQYTNGDWTSTTLVGRDVQSDLAVLEVDHVPDGVTPLSIADERPVVGQQVVAVGNPYGLNGSMSTGIVSGVNRTLDHPQQRFSYPNVIQTDAAVNPGNSGGPLVDLDGEVVGVINAAGGDNIGFAISAALTERVVPALIENGEYEHSYMGIGLRTVDRLVAEANDISEAAGVMVTGVIDGSAADGVLQPATRAVQRRDERIPVGGDVIRELDGTPIPDRHALSTYLALETSPGDTIEVRLLRNGRLRTQDLTLDSWPSM</sequence>
<dbReference type="EMBL" id="FMZP01000007">
    <property type="protein sequence ID" value="SDC77898.1"/>
    <property type="molecule type" value="Genomic_DNA"/>
</dbReference>
<dbReference type="AlphaFoldDB" id="A0A1G6PD21"/>
<dbReference type="PANTHER" id="PTHR43343">
    <property type="entry name" value="PEPTIDASE S12"/>
    <property type="match status" value="1"/>
</dbReference>
<dbReference type="GO" id="GO:0006508">
    <property type="term" value="P:proteolysis"/>
    <property type="evidence" value="ECO:0007669"/>
    <property type="project" value="UniProtKB-KW"/>
</dbReference>
<dbReference type="PROSITE" id="PS51257">
    <property type="entry name" value="PROKAR_LIPOPROTEIN"/>
    <property type="match status" value="1"/>
</dbReference>
<dbReference type="Proteomes" id="UP000324021">
    <property type="component" value="Unassembled WGS sequence"/>
</dbReference>
<evidence type="ECO:0000313" key="6">
    <source>
        <dbReference type="Proteomes" id="UP000199320"/>
    </source>
</evidence>
<dbReference type="PRINTS" id="PR00834">
    <property type="entry name" value="PROTEASES2C"/>
</dbReference>
<dbReference type="InterPro" id="IPR036034">
    <property type="entry name" value="PDZ_sf"/>
</dbReference>
<dbReference type="EMBL" id="FOIC01000009">
    <property type="protein sequence ID" value="SET60861.1"/>
    <property type="molecule type" value="Genomic_DNA"/>
</dbReference>
<dbReference type="OrthoDB" id="350578at2157"/>
<proteinExistence type="predicted"/>
<evidence type="ECO:0000313" key="5">
    <source>
        <dbReference type="EMBL" id="SET60861.1"/>
    </source>
</evidence>
<dbReference type="GO" id="GO:0004252">
    <property type="term" value="F:serine-type endopeptidase activity"/>
    <property type="evidence" value="ECO:0007669"/>
    <property type="project" value="InterPro"/>
</dbReference>
<name>A0A1G6PD21_9EURY</name>
<organism evidence="4 7">
    <name type="scientific">Natrinema hispanicum</name>
    <dbReference type="NCBI Taxonomy" id="392421"/>
    <lineage>
        <taxon>Archaea</taxon>
        <taxon>Methanobacteriati</taxon>
        <taxon>Methanobacteriota</taxon>
        <taxon>Stenosarchaea group</taxon>
        <taxon>Halobacteria</taxon>
        <taxon>Halobacteriales</taxon>
        <taxon>Natrialbaceae</taxon>
        <taxon>Natrinema</taxon>
    </lineage>
</organism>
<accession>A0A1G6PD21</accession>
<dbReference type="Proteomes" id="UP000199320">
    <property type="component" value="Unassembled WGS sequence"/>
</dbReference>
<dbReference type="STRING" id="392421.SAMN04488694_10956"/>
<evidence type="ECO:0000313" key="4">
    <source>
        <dbReference type="EMBL" id="SDC77898.1"/>
    </source>
</evidence>
<dbReference type="Gene3D" id="2.40.10.120">
    <property type="match status" value="1"/>
</dbReference>
<dbReference type="SUPFAM" id="SSF50494">
    <property type="entry name" value="Trypsin-like serine proteases"/>
    <property type="match status" value="1"/>
</dbReference>
<dbReference type="InterPro" id="IPR001478">
    <property type="entry name" value="PDZ"/>
</dbReference>
<feature type="domain" description="PDZ" evidence="3">
    <location>
        <begin position="258"/>
        <end position="362"/>
    </location>
</feature>
<dbReference type="SUPFAM" id="SSF50156">
    <property type="entry name" value="PDZ domain-like"/>
    <property type="match status" value="1"/>
</dbReference>
<dbReference type="PANTHER" id="PTHR43343:SF3">
    <property type="entry name" value="PROTEASE DO-LIKE 8, CHLOROPLASTIC"/>
    <property type="match status" value="1"/>
</dbReference>
<dbReference type="Gene3D" id="2.30.42.10">
    <property type="match status" value="1"/>
</dbReference>